<evidence type="ECO:0000313" key="1">
    <source>
        <dbReference type="EMBL" id="SHH05700.1"/>
    </source>
</evidence>
<dbReference type="EMBL" id="FQVE01000011">
    <property type="protein sequence ID" value="SHH05700.1"/>
    <property type="molecule type" value="Genomic_DNA"/>
</dbReference>
<organism evidence="1 2">
    <name type="scientific">Chryseobacterium vrystaatense</name>
    <dbReference type="NCBI Taxonomy" id="307480"/>
    <lineage>
        <taxon>Bacteria</taxon>
        <taxon>Pseudomonadati</taxon>
        <taxon>Bacteroidota</taxon>
        <taxon>Flavobacteriia</taxon>
        <taxon>Flavobacteriales</taxon>
        <taxon>Weeksellaceae</taxon>
        <taxon>Chryseobacterium group</taxon>
        <taxon>Chryseobacterium</taxon>
    </lineage>
</organism>
<protein>
    <recommendedName>
        <fullName evidence="3">Lipocalin-like domain-containing protein</fullName>
    </recommendedName>
</protein>
<evidence type="ECO:0000313" key="2">
    <source>
        <dbReference type="Proteomes" id="UP000184108"/>
    </source>
</evidence>
<name>A0A1M5PVM0_9FLAO</name>
<gene>
    <name evidence="1" type="ORF">SAMN02787073_0168</name>
</gene>
<dbReference type="Proteomes" id="UP000184108">
    <property type="component" value="Unassembled WGS sequence"/>
</dbReference>
<evidence type="ECO:0008006" key="3">
    <source>
        <dbReference type="Google" id="ProtNLM"/>
    </source>
</evidence>
<dbReference type="AlphaFoldDB" id="A0A1M5PVM0"/>
<proteinExistence type="predicted"/>
<accession>A0A1M5PVM0</accession>
<reference evidence="2" key="1">
    <citation type="submission" date="2016-11" db="EMBL/GenBank/DDBJ databases">
        <authorList>
            <person name="Varghese N."/>
            <person name="Submissions S."/>
        </authorList>
    </citation>
    <scope>NUCLEOTIDE SEQUENCE [LARGE SCALE GENOMIC DNA]</scope>
    <source>
        <strain evidence="2">YR203</strain>
    </source>
</reference>
<sequence length="156" mass="18697">MIFSLAGILLLMNCKSPKEKVEDNILYQDSIGYWNYEWPRERAGYYGFTFKFMKKNKLQKLSFNKVENKRWAWNDYPYDESIYRWGVADDSVFTFMNYNSKIKIIKYNSDTIWLYDYEGKSKKLLIKVKGDLNIEKPDKIKVIHDKTGKEIRGLDI</sequence>